<dbReference type="Pfam" id="PF02589">
    <property type="entry name" value="LUD_dom"/>
    <property type="match status" value="1"/>
</dbReference>
<evidence type="ECO:0000313" key="6">
    <source>
        <dbReference type="EMBL" id="KSW12213.1"/>
    </source>
</evidence>
<name>A0A0V8RVZ3_PYROC</name>
<keyword evidence="4" id="KW-0249">Electron transport</keyword>
<dbReference type="InterPro" id="IPR004452">
    <property type="entry name" value="LutB/LldF"/>
</dbReference>
<keyword evidence="2" id="KW-0408">Iron</keyword>
<accession>A0A0V8RVZ3</accession>
<keyword evidence="2" id="KW-0479">Metal-binding</keyword>
<dbReference type="InterPro" id="IPR024185">
    <property type="entry name" value="FTHF_cligase-like_sf"/>
</dbReference>
<evidence type="ECO:0000256" key="4">
    <source>
        <dbReference type="ARBA" id="ARBA00022982"/>
    </source>
</evidence>
<evidence type="ECO:0000256" key="2">
    <source>
        <dbReference type="ARBA" id="ARBA00022485"/>
    </source>
</evidence>
<evidence type="ECO:0000259" key="5">
    <source>
        <dbReference type="PROSITE" id="PS51379"/>
    </source>
</evidence>
<dbReference type="InterPro" id="IPR003741">
    <property type="entry name" value="LUD_dom"/>
</dbReference>
<dbReference type="PROSITE" id="PS51379">
    <property type="entry name" value="4FE4S_FER_2"/>
    <property type="match status" value="1"/>
</dbReference>
<sequence>MGVLQLVSRVLREVEEALEDDSLRRALERAAENNERNVARVLERHPEVEHLAREVEEAKKSVIERLDYYIDKAMESLRRVGARPYLAETPEEAREIVAGIVGRGKLVVMSKSMVAEELRLREHLEALGNRVWETDLGQLLVQLENGRPMHTIAPAVHISRVEAARLVSERLGLELSSGSPEEIVEAVRRFLREKLVHADVGITGANAVAADTGAVFLVENEGNIRIVSGLSRKHVVVTGVDKIMPTILDAFKAVLVQAAYAGLYPPTYVNVTAGPSSTADIELHRVYGAQGPREVHVVLVDNGRRRAARHPVLSEQLRCIRCGRCQLECPVWQQSANHWGGRVYGGPMGLGWTAVTESLEVAAEAAMLCLGCMRCDLVCPMEIPLSRIAAWLKRQYTRRMGLSG</sequence>
<dbReference type="SUPFAM" id="SSF100950">
    <property type="entry name" value="NagB/RpiA/CoA transferase-like"/>
    <property type="match status" value="1"/>
</dbReference>
<dbReference type="PANTHER" id="PTHR47153:SF2">
    <property type="entry name" value="LACTATE UTILIZATION PROTEIN B"/>
    <property type="match status" value="1"/>
</dbReference>
<evidence type="ECO:0000313" key="7">
    <source>
        <dbReference type="Proteomes" id="UP000053352"/>
    </source>
</evidence>
<reference evidence="6 7" key="1">
    <citation type="submission" date="2015-11" db="EMBL/GenBank/DDBJ databases">
        <title>Genome sequence of Pyrodictium occultum PL-19, a marine hyperthermophilic archaeon isolated from Volcano, Italy.</title>
        <authorList>
            <person name="Utturkar S."/>
            <person name="Huber H."/>
            <person name="Leptihn S."/>
            <person name="Brown S."/>
            <person name="Stetter K.O."/>
            <person name="Podar M."/>
        </authorList>
    </citation>
    <scope>NUCLEOTIDE SEQUENCE [LARGE SCALE GENOMIC DNA]</scope>
    <source>
        <strain evidence="6 7">PL-19</strain>
    </source>
</reference>
<dbReference type="GO" id="GO:0006089">
    <property type="term" value="P:lactate metabolic process"/>
    <property type="evidence" value="ECO:0007669"/>
    <property type="project" value="InterPro"/>
</dbReference>
<dbReference type="PANTHER" id="PTHR47153">
    <property type="entry name" value="LACTATE UTILIZATION PROTEIN B"/>
    <property type="match status" value="1"/>
</dbReference>
<keyword evidence="3" id="KW-0677">Repeat</keyword>
<organism evidence="6 7">
    <name type="scientific">Pyrodictium occultum</name>
    <dbReference type="NCBI Taxonomy" id="2309"/>
    <lineage>
        <taxon>Archaea</taxon>
        <taxon>Thermoproteota</taxon>
        <taxon>Thermoprotei</taxon>
        <taxon>Desulfurococcales</taxon>
        <taxon>Pyrodictiaceae</taxon>
        <taxon>Pyrodictium</taxon>
    </lineage>
</organism>
<keyword evidence="1" id="KW-0813">Transport</keyword>
<dbReference type="GO" id="GO:0051539">
    <property type="term" value="F:4 iron, 4 sulfur cluster binding"/>
    <property type="evidence" value="ECO:0007669"/>
    <property type="project" value="UniProtKB-KW"/>
</dbReference>
<dbReference type="Gene3D" id="3.40.50.10420">
    <property type="entry name" value="NagB/RpiA/CoA transferase-like"/>
    <property type="match status" value="1"/>
</dbReference>
<gene>
    <name evidence="6" type="ORF">CF15_05505</name>
</gene>
<dbReference type="InterPro" id="IPR017896">
    <property type="entry name" value="4Fe4S_Fe-S-bd"/>
</dbReference>
<keyword evidence="2" id="KW-0004">4Fe-4S</keyword>
<dbReference type="Proteomes" id="UP000053352">
    <property type="component" value="Unassembled WGS sequence"/>
</dbReference>
<dbReference type="PROSITE" id="PS00198">
    <property type="entry name" value="4FE4S_FER_1"/>
    <property type="match status" value="2"/>
</dbReference>
<dbReference type="InterPro" id="IPR017900">
    <property type="entry name" value="4Fe4S_Fe_S_CS"/>
</dbReference>
<keyword evidence="7" id="KW-1185">Reference proteome</keyword>
<dbReference type="AlphaFoldDB" id="A0A0V8RVZ3"/>
<protein>
    <submittedName>
        <fullName evidence="6">(Fe-S)-binding protein</fullName>
    </submittedName>
</protein>
<dbReference type="InterPro" id="IPR037171">
    <property type="entry name" value="NagB/RpiA_transferase-like"/>
</dbReference>
<dbReference type="Pfam" id="PF13183">
    <property type="entry name" value="Fer4_8"/>
    <property type="match status" value="1"/>
</dbReference>
<feature type="domain" description="4Fe-4S ferredoxin-type" evidence="5">
    <location>
        <begin position="309"/>
        <end position="342"/>
    </location>
</feature>
<dbReference type="InterPro" id="IPR009051">
    <property type="entry name" value="Helical_ferredxn"/>
</dbReference>
<comment type="caution">
    <text evidence="6">The sequence shown here is derived from an EMBL/GenBank/DDBJ whole genome shotgun (WGS) entry which is preliminary data.</text>
</comment>
<evidence type="ECO:0000256" key="3">
    <source>
        <dbReference type="ARBA" id="ARBA00022737"/>
    </source>
</evidence>
<evidence type="ECO:0000256" key="1">
    <source>
        <dbReference type="ARBA" id="ARBA00022448"/>
    </source>
</evidence>
<dbReference type="SUPFAM" id="SSF46548">
    <property type="entry name" value="alpha-helical ferredoxin"/>
    <property type="match status" value="1"/>
</dbReference>
<keyword evidence="2" id="KW-0411">Iron-sulfur</keyword>
<dbReference type="OrthoDB" id="23833at2157"/>
<dbReference type="Gene3D" id="1.10.1060.10">
    <property type="entry name" value="Alpha-helical ferredoxin"/>
    <property type="match status" value="1"/>
</dbReference>
<dbReference type="GO" id="GO:0016491">
    <property type="term" value="F:oxidoreductase activity"/>
    <property type="evidence" value="ECO:0007669"/>
    <property type="project" value="UniProtKB-ARBA"/>
</dbReference>
<proteinExistence type="predicted"/>
<dbReference type="EMBL" id="LNTB01000001">
    <property type="protein sequence ID" value="KSW12213.1"/>
    <property type="molecule type" value="Genomic_DNA"/>
</dbReference>
<dbReference type="STRING" id="2309.CF15_05505"/>